<dbReference type="RefSeq" id="WP_047977380.1">
    <property type="nucleotide sequence ID" value="NZ_JWIZ01000055.1"/>
</dbReference>
<dbReference type="AlphaFoldDB" id="A0A0J5S2J9"/>
<sequence length="62" mass="7290">MKQDLTFQEQVFRRKVVQAAIDNNRLEGMIVDDDVIALFNAWIENQITFDEVKRGVYEICGR</sequence>
<dbReference type="STRING" id="67855.RO21_08595"/>
<dbReference type="Gene3D" id="1.10.8.1050">
    <property type="entry name" value="Antitoxin VbhA-like"/>
    <property type="match status" value="1"/>
</dbReference>
<feature type="domain" description="Antitoxin VbhA" evidence="1">
    <location>
        <begin position="13"/>
        <end position="54"/>
    </location>
</feature>
<evidence type="ECO:0000313" key="3">
    <source>
        <dbReference type="Proteomes" id="UP000036270"/>
    </source>
</evidence>
<dbReference type="CDD" id="cd11586">
    <property type="entry name" value="VbhA_like"/>
    <property type="match status" value="1"/>
</dbReference>
<gene>
    <name evidence="2" type="ORF">RO21_08595</name>
</gene>
<dbReference type="InterPro" id="IPR041535">
    <property type="entry name" value="VbhA"/>
</dbReference>
<accession>A0A0J5S2J9</accession>
<evidence type="ECO:0000313" key="2">
    <source>
        <dbReference type="EMBL" id="KMK51022.1"/>
    </source>
</evidence>
<keyword evidence="3" id="KW-1185">Reference proteome</keyword>
<dbReference type="EMBL" id="JWIZ01000055">
    <property type="protein sequence ID" value="KMK51022.1"/>
    <property type="molecule type" value="Genomic_DNA"/>
</dbReference>
<dbReference type="InterPro" id="IPR043038">
    <property type="entry name" value="VbhA_sf"/>
</dbReference>
<dbReference type="Pfam" id="PF18495">
    <property type="entry name" value="VbhA"/>
    <property type="match status" value="1"/>
</dbReference>
<organism evidence="2 3">
    <name type="scientific">Muribacter muris</name>
    <dbReference type="NCBI Taxonomy" id="67855"/>
    <lineage>
        <taxon>Bacteria</taxon>
        <taxon>Pseudomonadati</taxon>
        <taxon>Pseudomonadota</taxon>
        <taxon>Gammaproteobacteria</taxon>
        <taxon>Pasteurellales</taxon>
        <taxon>Pasteurellaceae</taxon>
        <taxon>Muribacter</taxon>
    </lineage>
</organism>
<dbReference type="PATRIC" id="fig|67855.3.peg.1789"/>
<evidence type="ECO:0000259" key="1">
    <source>
        <dbReference type="Pfam" id="PF18495"/>
    </source>
</evidence>
<reference evidence="2 3" key="1">
    <citation type="submission" date="2014-12" db="EMBL/GenBank/DDBJ databases">
        <title>Reclassification of Actinobacillus muris as Muribacter muris.</title>
        <authorList>
            <person name="Christensen H."/>
            <person name="Nicklas W."/>
            <person name="Bisgaard M."/>
        </authorList>
    </citation>
    <scope>NUCLEOTIDE SEQUENCE [LARGE SCALE GENOMIC DNA]</scope>
    <source>
        <strain evidence="2 3">Ackerman80-443D</strain>
    </source>
</reference>
<comment type="caution">
    <text evidence="2">The sequence shown here is derived from an EMBL/GenBank/DDBJ whole genome shotgun (WGS) entry which is preliminary data.</text>
</comment>
<name>A0A0J5S2J9_9PAST</name>
<protein>
    <recommendedName>
        <fullName evidence="1">Antitoxin VbhA domain-containing protein</fullName>
    </recommendedName>
</protein>
<dbReference type="Proteomes" id="UP000036270">
    <property type="component" value="Unassembled WGS sequence"/>
</dbReference>
<proteinExistence type="predicted"/>
<dbReference type="InterPro" id="IPR033788">
    <property type="entry name" value="VbhA-like"/>
</dbReference>